<dbReference type="PANTHER" id="PTHR33057">
    <property type="entry name" value="TRANSCRIPTION REPRESSOR OFP7-RELATED"/>
    <property type="match status" value="1"/>
</dbReference>
<dbReference type="InterPro" id="IPR038933">
    <property type="entry name" value="Ovate"/>
</dbReference>
<feature type="compositionally biased region" description="Low complexity" evidence="7">
    <location>
        <begin position="44"/>
        <end position="62"/>
    </location>
</feature>
<dbReference type="Pfam" id="PF04844">
    <property type="entry name" value="Ovate"/>
    <property type="match status" value="1"/>
</dbReference>
<evidence type="ECO:0000313" key="10">
    <source>
        <dbReference type="Proteomes" id="UP001412067"/>
    </source>
</evidence>
<comment type="caution">
    <text evidence="9">The sequence shown here is derived from an EMBL/GenBank/DDBJ whole genome shotgun (WGS) entry which is preliminary data.</text>
</comment>
<feature type="region of interest" description="Disordered" evidence="7">
    <location>
        <begin position="187"/>
        <end position="226"/>
    </location>
</feature>
<gene>
    <name evidence="9" type="ORF">KSP40_PGU016215</name>
</gene>
<dbReference type="Proteomes" id="UP001412067">
    <property type="component" value="Unassembled WGS sequence"/>
</dbReference>
<evidence type="ECO:0000256" key="5">
    <source>
        <dbReference type="ARBA" id="ARBA00023242"/>
    </source>
</evidence>
<sequence>MSSQSRKSLLGHPAVVDTGCHCRSSKLSAFFKWSSAQKQRLNRTPISYTTSPTTSTSQSNFSHDAATTHPFSPSDDSPSPWPTRSPSPMNIPENSRREKKQGIATRRGKMETTGAVEESVEVVMESWNPCVDFRESMMRMIVEKEIYAWDDLRELLRRFLSINSPYHHLHILRAFAEALNEVFSPSAFAGESSGQRPDRKQAGDCEEEDHKEEERGGRVIKTSLSL</sequence>
<comment type="subcellular location">
    <subcellularLocation>
        <location evidence="1 6">Nucleus</location>
    </subcellularLocation>
</comment>
<reference evidence="9 10" key="1">
    <citation type="journal article" date="2022" name="Nat. Plants">
        <title>Genomes of leafy and leafless Platanthera orchids illuminate the evolution of mycoheterotrophy.</title>
        <authorList>
            <person name="Li M.H."/>
            <person name="Liu K.W."/>
            <person name="Li Z."/>
            <person name="Lu H.C."/>
            <person name="Ye Q.L."/>
            <person name="Zhang D."/>
            <person name="Wang J.Y."/>
            <person name="Li Y.F."/>
            <person name="Zhong Z.M."/>
            <person name="Liu X."/>
            <person name="Yu X."/>
            <person name="Liu D.K."/>
            <person name="Tu X.D."/>
            <person name="Liu B."/>
            <person name="Hao Y."/>
            <person name="Liao X.Y."/>
            <person name="Jiang Y.T."/>
            <person name="Sun W.H."/>
            <person name="Chen J."/>
            <person name="Chen Y.Q."/>
            <person name="Ai Y."/>
            <person name="Zhai J.W."/>
            <person name="Wu S.S."/>
            <person name="Zhou Z."/>
            <person name="Hsiao Y.Y."/>
            <person name="Wu W.L."/>
            <person name="Chen Y.Y."/>
            <person name="Lin Y.F."/>
            <person name="Hsu J.L."/>
            <person name="Li C.Y."/>
            <person name="Wang Z.W."/>
            <person name="Zhao X."/>
            <person name="Zhong W.Y."/>
            <person name="Ma X.K."/>
            <person name="Ma L."/>
            <person name="Huang J."/>
            <person name="Chen G.Z."/>
            <person name="Huang M.Z."/>
            <person name="Huang L."/>
            <person name="Peng D.H."/>
            <person name="Luo Y.B."/>
            <person name="Zou S.Q."/>
            <person name="Chen S.P."/>
            <person name="Lan S."/>
            <person name="Tsai W.C."/>
            <person name="Van de Peer Y."/>
            <person name="Liu Z.J."/>
        </authorList>
    </citation>
    <scope>NUCLEOTIDE SEQUENCE [LARGE SCALE GENOMIC DNA]</scope>
    <source>
        <strain evidence="9">Lor288</strain>
    </source>
</reference>
<keyword evidence="4 6" id="KW-0804">Transcription</keyword>
<evidence type="ECO:0000256" key="7">
    <source>
        <dbReference type="SAM" id="MobiDB-lite"/>
    </source>
</evidence>
<dbReference type="PANTHER" id="PTHR33057:SF70">
    <property type="entry name" value="TRANSCRIPTION REPRESSOR-RELATED"/>
    <property type="match status" value="1"/>
</dbReference>
<evidence type="ECO:0000256" key="4">
    <source>
        <dbReference type="ARBA" id="ARBA00023163"/>
    </source>
</evidence>
<accession>A0ABR2M559</accession>
<organism evidence="9 10">
    <name type="scientific">Platanthera guangdongensis</name>
    <dbReference type="NCBI Taxonomy" id="2320717"/>
    <lineage>
        <taxon>Eukaryota</taxon>
        <taxon>Viridiplantae</taxon>
        <taxon>Streptophyta</taxon>
        <taxon>Embryophyta</taxon>
        <taxon>Tracheophyta</taxon>
        <taxon>Spermatophyta</taxon>
        <taxon>Magnoliopsida</taxon>
        <taxon>Liliopsida</taxon>
        <taxon>Asparagales</taxon>
        <taxon>Orchidaceae</taxon>
        <taxon>Orchidoideae</taxon>
        <taxon>Orchideae</taxon>
        <taxon>Orchidinae</taxon>
        <taxon>Platanthera</taxon>
    </lineage>
</organism>
<evidence type="ECO:0000259" key="8">
    <source>
        <dbReference type="PROSITE" id="PS51754"/>
    </source>
</evidence>
<feature type="region of interest" description="Disordered" evidence="7">
    <location>
        <begin position="44"/>
        <end position="114"/>
    </location>
</feature>
<dbReference type="EMBL" id="JBBWWR010000012">
    <property type="protein sequence ID" value="KAK8959101.1"/>
    <property type="molecule type" value="Genomic_DNA"/>
</dbReference>
<feature type="domain" description="OVATE" evidence="8">
    <location>
        <begin position="122"/>
        <end position="181"/>
    </location>
</feature>
<comment type="function">
    <text evidence="6">Transcriptional repressor that regulates multiple aspects of plant growth and development.</text>
</comment>
<proteinExistence type="predicted"/>
<dbReference type="NCBIfam" id="TIGR01568">
    <property type="entry name" value="A_thal_3678"/>
    <property type="match status" value="1"/>
</dbReference>
<protein>
    <recommendedName>
        <fullName evidence="6">Transcription repressor</fullName>
    </recommendedName>
    <alternativeName>
        <fullName evidence="6">Ovate family protein</fullName>
    </alternativeName>
</protein>
<evidence type="ECO:0000256" key="2">
    <source>
        <dbReference type="ARBA" id="ARBA00022491"/>
    </source>
</evidence>
<dbReference type="PROSITE" id="PS51754">
    <property type="entry name" value="OVATE"/>
    <property type="match status" value="1"/>
</dbReference>
<evidence type="ECO:0000313" key="9">
    <source>
        <dbReference type="EMBL" id="KAK8959101.1"/>
    </source>
</evidence>
<evidence type="ECO:0000256" key="6">
    <source>
        <dbReference type="RuleBase" id="RU367028"/>
    </source>
</evidence>
<evidence type="ECO:0000256" key="1">
    <source>
        <dbReference type="ARBA" id="ARBA00004123"/>
    </source>
</evidence>
<name>A0ABR2M559_9ASPA</name>
<keyword evidence="5 6" id="KW-0539">Nucleus</keyword>
<evidence type="ECO:0000256" key="3">
    <source>
        <dbReference type="ARBA" id="ARBA00023015"/>
    </source>
</evidence>
<keyword evidence="3 6" id="KW-0805">Transcription regulation</keyword>
<keyword evidence="2 6" id="KW-0678">Repressor</keyword>
<keyword evidence="10" id="KW-1185">Reference proteome</keyword>
<dbReference type="InterPro" id="IPR006458">
    <property type="entry name" value="Ovate_C"/>
</dbReference>